<dbReference type="KEGG" id="cid:P73_0185"/>
<keyword evidence="1" id="KW-0560">Oxidoreductase</keyword>
<evidence type="ECO:0000313" key="3">
    <source>
        <dbReference type="EMBL" id="AJE44900.1"/>
    </source>
</evidence>
<dbReference type="OrthoDB" id="9792858at2"/>
<evidence type="ECO:0000259" key="2">
    <source>
        <dbReference type="SMART" id="SM00903"/>
    </source>
</evidence>
<dbReference type="SUPFAM" id="SSF50475">
    <property type="entry name" value="FMN-binding split barrel"/>
    <property type="match status" value="1"/>
</dbReference>
<dbReference type="InterPro" id="IPR002563">
    <property type="entry name" value="Flavin_Rdtase-like_dom"/>
</dbReference>
<dbReference type="GO" id="GO:0006208">
    <property type="term" value="P:pyrimidine nucleobase catabolic process"/>
    <property type="evidence" value="ECO:0007669"/>
    <property type="project" value="TreeGrafter"/>
</dbReference>
<dbReference type="InterPro" id="IPR012349">
    <property type="entry name" value="Split_barrel_FMN-bd"/>
</dbReference>
<dbReference type="EMBL" id="CP004393">
    <property type="protein sequence ID" value="AJE44900.1"/>
    <property type="molecule type" value="Genomic_DNA"/>
</dbReference>
<dbReference type="Pfam" id="PF01613">
    <property type="entry name" value="Flavin_Reduct"/>
    <property type="match status" value="1"/>
</dbReference>
<protein>
    <submittedName>
        <fullName evidence="3">Flavin reductase domain-containing FMN-binding protein</fullName>
    </submittedName>
</protein>
<dbReference type="SMART" id="SM00903">
    <property type="entry name" value="Flavin_Reduct"/>
    <property type="match status" value="1"/>
</dbReference>
<dbReference type="Proteomes" id="UP000031521">
    <property type="component" value="Chromosome"/>
</dbReference>
<feature type="domain" description="Flavin reductase like" evidence="2">
    <location>
        <begin position="11"/>
        <end position="154"/>
    </location>
</feature>
<organism evidence="3 4">
    <name type="scientific">Celeribacter indicus</name>
    <dbReference type="NCBI Taxonomy" id="1208324"/>
    <lineage>
        <taxon>Bacteria</taxon>
        <taxon>Pseudomonadati</taxon>
        <taxon>Pseudomonadota</taxon>
        <taxon>Alphaproteobacteria</taxon>
        <taxon>Rhodobacterales</taxon>
        <taxon>Roseobacteraceae</taxon>
        <taxon>Celeribacter</taxon>
    </lineage>
</organism>
<name>A0A0B5DUI9_9RHOB</name>
<dbReference type="AlphaFoldDB" id="A0A0B5DUI9"/>
<keyword evidence="4" id="KW-1185">Reference proteome</keyword>
<proteinExistence type="predicted"/>
<dbReference type="Gene3D" id="2.30.110.10">
    <property type="entry name" value="Electron Transport, Fmn-binding Protein, Chain A"/>
    <property type="match status" value="1"/>
</dbReference>
<gene>
    <name evidence="3" type="ORF">P73_0185</name>
</gene>
<reference evidence="3 4" key="1">
    <citation type="journal article" date="2014" name="Int. J. Syst. Evol. Microbiol.">
        <title>Celeribacter indicus sp. nov., a polycyclic aromatic hydrocarbon-degrading bacterium from deep-sea sediment and reclassification of Huaishuia halophila as Celeribacter halophilus comb. nov.</title>
        <authorList>
            <person name="Lai Q."/>
            <person name="Cao J."/>
            <person name="Yuan J."/>
            <person name="Li F."/>
            <person name="Shao Z."/>
        </authorList>
    </citation>
    <scope>NUCLEOTIDE SEQUENCE [LARGE SCALE GENOMIC DNA]</scope>
    <source>
        <strain evidence="3">P73</strain>
    </source>
</reference>
<evidence type="ECO:0000256" key="1">
    <source>
        <dbReference type="ARBA" id="ARBA00023002"/>
    </source>
</evidence>
<dbReference type="STRING" id="1208324.P73_0185"/>
<dbReference type="PANTHER" id="PTHR30466">
    <property type="entry name" value="FLAVIN REDUCTASE"/>
    <property type="match status" value="1"/>
</dbReference>
<dbReference type="RefSeq" id="WP_139267150.1">
    <property type="nucleotide sequence ID" value="NZ_CP004393.1"/>
</dbReference>
<sequence>MMTKDQFRNALSGFPSGVTIVTTTDAERGWCGFTASSFCSVSAEPPLVLVCLADTAECHAAFLAARRWNIHIVDEAHTGLATRFASRGADKFAGNAFEADAHGIPRLRNAFVTLQCRRHEIHASGDHAILVGEVVDVDMTDSAPVFYYRRAFHPVEKAGEPTS</sequence>
<dbReference type="InterPro" id="IPR050268">
    <property type="entry name" value="NADH-dep_flavin_reductase"/>
</dbReference>
<dbReference type="GO" id="GO:0010181">
    <property type="term" value="F:FMN binding"/>
    <property type="evidence" value="ECO:0007669"/>
    <property type="project" value="InterPro"/>
</dbReference>
<accession>A0A0B5DUI9</accession>
<dbReference type="PANTHER" id="PTHR30466:SF1">
    <property type="entry name" value="FMN REDUCTASE (NADH) RUTF"/>
    <property type="match status" value="1"/>
</dbReference>
<evidence type="ECO:0000313" key="4">
    <source>
        <dbReference type="Proteomes" id="UP000031521"/>
    </source>
</evidence>
<dbReference type="GO" id="GO:0042602">
    <property type="term" value="F:riboflavin reductase (NADPH) activity"/>
    <property type="evidence" value="ECO:0007669"/>
    <property type="project" value="TreeGrafter"/>
</dbReference>
<dbReference type="HOGENOM" id="CLU_059021_1_4_5"/>